<feature type="compositionally biased region" description="Low complexity" evidence="1">
    <location>
        <begin position="1110"/>
        <end position="1124"/>
    </location>
</feature>
<feature type="compositionally biased region" description="Low complexity" evidence="1">
    <location>
        <begin position="885"/>
        <end position="894"/>
    </location>
</feature>
<feature type="compositionally biased region" description="Basic and acidic residues" evidence="1">
    <location>
        <begin position="58"/>
        <end position="97"/>
    </location>
</feature>
<feature type="region of interest" description="Disordered" evidence="1">
    <location>
        <begin position="864"/>
        <end position="1137"/>
    </location>
</feature>
<feature type="region of interest" description="Disordered" evidence="1">
    <location>
        <begin position="390"/>
        <end position="498"/>
    </location>
</feature>
<keyword evidence="3" id="KW-1185">Reference proteome</keyword>
<evidence type="ECO:0000256" key="1">
    <source>
        <dbReference type="SAM" id="MobiDB-lite"/>
    </source>
</evidence>
<reference evidence="2" key="1">
    <citation type="journal article" date="2020" name="bioRxiv">
        <title>Comparative genomics of Chlamydomonas.</title>
        <authorList>
            <person name="Craig R.J."/>
            <person name="Hasan A.R."/>
            <person name="Ness R.W."/>
            <person name="Keightley P.D."/>
        </authorList>
    </citation>
    <scope>NUCLEOTIDE SEQUENCE</scope>
    <source>
        <strain evidence="2">CCAP 11/70</strain>
    </source>
</reference>
<feature type="compositionally biased region" description="Low complexity" evidence="1">
    <location>
        <begin position="576"/>
        <end position="601"/>
    </location>
</feature>
<gene>
    <name evidence="2" type="ORF">HYH03_006127</name>
</gene>
<protein>
    <submittedName>
        <fullName evidence="2">Uncharacterized protein</fullName>
    </submittedName>
</protein>
<proteinExistence type="predicted"/>
<dbReference type="AlphaFoldDB" id="A0A835YE22"/>
<evidence type="ECO:0000313" key="3">
    <source>
        <dbReference type="Proteomes" id="UP000612055"/>
    </source>
</evidence>
<feature type="region of interest" description="Disordered" evidence="1">
    <location>
        <begin position="546"/>
        <end position="638"/>
    </location>
</feature>
<name>A0A835YE22_9CHLO</name>
<evidence type="ECO:0000313" key="2">
    <source>
        <dbReference type="EMBL" id="KAG2495889.1"/>
    </source>
</evidence>
<comment type="caution">
    <text evidence="2">The sequence shown here is derived from an EMBL/GenBank/DDBJ whole genome shotgun (WGS) entry which is preliminary data.</text>
</comment>
<organism evidence="2 3">
    <name type="scientific">Edaphochlamys debaryana</name>
    <dbReference type="NCBI Taxonomy" id="47281"/>
    <lineage>
        <taxon>Eukaryota</taxon>
        <taxon>Viridiplantae</taxon>
        <taxon>Chlorophyta</taxon>
        <taxon>core chlorophytes</taxon>
        <taxon>Chlorophyceae</taxon>
        <taxon>CS clade</taxon>
        <taxon>Chlamydomonadales</taxon>
        <taxon>Chlamydomonadales incertae sedis</taxon>
        <taxon>Edaphochlamys</taxon>
    </lineage>
</organism>
<feature type="compositionally biased region" description="Gly residues" evidence="1">
    <location>
        <begin position="472"/>
        <end position="492"/>
    </location>
</feature>
<feature type="region of interest" description="Disordered" evidence="1">
    <location>
        <begin position="326"/>
        <end position="372"/>
    </location>
</feature>
<feature type="region of interest" description="Disordered" evidence="1">
    <location>
        <begin position="665"/>
        <end position="702"/>
    </location>
</feature>
<feature type="region of interest" description="Disordered" evidence="1">
    <location>
        <begin position="816"/>
        <end position="837"/>
    </location>
</feature>
<feature type="compositionally biased region" description="Pro residues" evidence="1">
    <location>
        <begin position="445"/>
        <end position="458"/>
    </location>
</feature>
<feature type="compositionally biased region" description="Low complexity" evidence="1">
    <location>
        <begin position="409"/>
        <end position="428"/>
    </location>
</feature>
<sequence length="1156" mass="113310">MRETKKLWQLWAAQARLHRRAHQKVGAASLRLNDKLVLAEALAGGWQDKSNHGPSADRSVRGDALRASRRRSMDRSVHGRGIQDRSVHGRGIQDRSVHGRGILDGSVHGRAVVTDRSRSSHRHGGGGFSSAYPIDRSVGGISSAQAEHNSDAHHRPAWRPPEPSPTEPASLAPVEALDPGFGKSPMDSGPHIWTVYVDGQDQPVPAAQDPAVHGGTAHHGMLTQRLQDHAGGSSGPESGGSGGCALAAAPMAALTGSGRASLGNVAGAAAVGPGSGGGSARGSSSGLRASFDGATGAGAGAGAGASLRRRFLDEDSAAVLAMSRALRGGPHGTGNGSIGSGGSGNGRGASSFQRYGSTGTAGHVVRSPGASGRLSFGGNANADANANAQIGTAHDNGAGGASPAPPSAVSPSHAAAEAPASIPPVASIRPRPSVRSPLASTSGAPPQPPAGPSLPPSASPSASASNPVEPPRGGGEASGAGLGGGGGGGGGVRQARRRSTSALAEAMAAGMAAAAAAAAADAGAAGDVVFASTGGRLRAAAKGRDYGSYSNAAEPPQQLTPAPDSCLYSNSTHPTGASPAAAAVAAATSSGASSAAPSPAAEGGGGSDQSHPRRFLTRGRPNVDLSATPKRSALKKDPSLSAAAANALPTAGPVVASTVSSRHLSIGPGAEAASPSLTTSPSMPLPRFGGHPAALSPAGGATVCGSSSTATAVRMLPENMWQPLGPLPPPEEDPDQVETVSYESSVVRGLKHLKVNAHPQPDLLAVIAPVVHSPRDHHCGAHEAMSADGGGGGQLLAFSGAANLRASLRQRDLAAVPPAGSTAGTGGGGSTAGGHSRRALQGLQGLDLLNLGCDIEGDWAMLPGSPSAEHTSARQGSLRPADLLSPGPASGPGPCANLGSVHPAPSHGAGPFPSLLSPPHVSSIGPSPLSPGPRNPASPRVSGTGFGGNRVAHLPSPVHSPAPHCSRPGSPSLSQAAHAPCVHGASPLGPSMSTAGPSGRLASEMRSRYTPAAVTSAGSTVPAPHGTGEPQVGAHMGPHGPRQAPHAAEAGPRGPTGGGLVPRAAPSNGGSGEDPTGLTRPNTTRAGVPGGMESGGHMEGDLTSGRRVLSASPASSRRPGAAAGAAGGAPGSTDEIDLVTEELERMTATGAEGLKP</sequence>
<feature type="compositionally biased region" description="Low complexity" evidence="1">
    <location>
        <begin position="674"/>
        <end position="686"/>
    </location>
</feature>
<dbReference type="EMBL" id="JAEHOE010000022">
    <property type="protein sequence ID" value="KAG2495889.1"/>
    <property type="molecule type" value="Genomic_DNA"/>
</dbReference>
<dbReference type="Proteomes" id="UP000612055">
    <property type="component" value="Unassembled WGS sequence"/>
</dbReference>
<feature type="compositionally biased region" description="Gly residues" evidence="1">
    <location>
        <begin position="329"/>
        <end position="347"/>
    </location>
</feature>
<accession>A0A835YE22</accession>
<feature type="compositionally biased region" description="Gly residues" evidence="1">
    <location>
        <begin position="823"/>
        <end position="832"/>
    </location>
</feature>
<feature type="region of interest" description="Disordered" evidence="1">
    <location>
        <begin position="47"/>
        <end position="185"/>
    </location>
</feature>